<gene>
    <name evidence="5" type="ORF">C1876_04620</name>
    <name evidence="6" type="ORF">DMP09_12175</name>
</gene>
<dbReference type="GO" id="GO:0006396">
    <property type="term" value="P:RNA processing"/>
    <property type="evidence" value="ECO:0007669"/>
    <property type="project" value="InterPro"/>
</dbReference>
<dbReference type="Gene3D" id="3.40.1280.10">
    <property type="match status" value="1"/>
</dbReference>
<dbReference type="InterPro" id="IPR029026">
    <property type="entry name" value="tRNA_m1G_MTases_N"/>
</dbReference>
<dbReference type="Pfam" id="PF08032">
    <property type="entry name" value="SpoU_sub_bind"/>
    <property type="match status" value="1"/>
</dbReference>
<keyword evidence="2 6" id="KW-0489">Methyltransferase</keyword>
<comment type="similarity">
    <text evidence="1">Belongs to the class IV-like SAM-binding methyltransferase superfamily. RNA methyltransferase TrmH family.</text>
</comment>
<evidence type="ECO:0000313" key="8">
    <source>
        <dbReference type="Proteomes" id="UP000270112"/>
    </source>
</evidence>
<evidence type="ECO:0000259" key="4">
    <source>
        <dbReference type="SMART" id="SM00967"/>
    </source>
</evidence>
<dbReference type="OrthoDB" id="9785673at2"/>
<dbReference type="InterPro" id="IPR029028">
    <property type="entry name" value="Alpha/beta_knot_MTases"/>
</dbReference>
<evidence type="ECO:0000256" key="1">
    <source>
        <dbReference type="ARBA" id="ARBA00007228"/>
    </source>
</evidence>
<dbReference type="RefSeq" id="WP_114545552.1">
    <property type="nucleotide sequence ID" value="NZ_CALJMG010000013.1"/>
</dbReference>
<dbReference type="Proteomes" id="UP000270112">
    <property type="component" value="Unassembled WGS sequence"/>
</dbReference>
<dbReference type="NCBIfam" id="TIGR00186">
    <property type="entry name" value="rRNA_methyl_3"/>
    <property type="match status" value="1"/>
</dbReference>
<organism evidence="6 8">
    <name type="scientific">Eggerthella sinensis</name>
    <dbReference type="NCBI Taxonomy" id="242230"/>
    <lineage>
        <taxon>Bacteria</taxon>
        <taxon>Bacillati</taxon>
        <taxon>Actinomycetota</taxon>
        <taxon>Coriobacteriia</taxon>
        <taxon>Eggerthellales</taxon>
        <taxon>Eggerthellaceae</taxon>
        <taxon>Eggerthella</taxon>
    </lineage>
</organism>
<proteinExistence type="inferred from homology"/>
<dbReference type="PANTHER" id="PTHR46429:SF1">
    <property type="entry name" value="23S RRNA (GUANOSINE-2'-O-)-METHYLTRANSFERASE RLMB"/>
    <property type="match status" value="1"/>
</dbReference>
<evidence type="ECO:0000313" key="7">
    <source>
        <dbReference type="Proteomes" id="UP000253817"/>
    </source>
</evidence>
<name>A0A3N0IVA0_9ACTN</name>
<dbReference type="FunFam" id="3.40.1280.10:FF:000008">
    <property type="entry name" value="Group 3 RNA methyltransferase TrmH"/>
    <property type="match status" value="1"/>
</dbReference>
<evidence type="ECO:0000256" key="2">
    <source>
        <dbReference type="ARBA" id="ARBA00022603"/>
    </source>
</evidence>
<dbReference type="InterPro" id="IPR029064">
    <property type="entry name" value="Ribosomal_eL30-like_sf"/>
</dbReference>
<evidence type="ECO:0000313" key="5">
    <source>
        <dbReference type="EMBL" id="RDB70084.1"/>
    </source>
</evidence>
<dbReference type="PANTHER" id="PTHR46429">
    <property type="entry name" value="23S RRNA (GUANOSINE-2'-O-)-METHYLTRANSFERASE RLMB"/>
    <property type="match status" value="1"/>
</dbReference>
<reference evidence="8" key="2">
    <citation type="submission" date="2018-05" db="EMBL/GenBank/DDBJ databases">
        <title>Genome Sequencing of selected type strains of the family Eggerthellaceae.</title>
        <authorList>
            <person name="Danylec N."/>
            <person name="Stoll D.A."/>
            <person name="Doetsch A."/>
            <person name="Huch M."/>
        </authorList>
    </citation>
    <scope>NUCLEOTIDE SEQUENCE [LARGE SCALE GENOMIC DNA]</scope>
    <source>
        <strain evidence="8">DSM 16107</strain>
    </source>
</reference>
<sequence>MADFIEGKRPVIEALRTGVPIKSVLMADNVQRDGLIEDILRKAKRVGATVEMVPRKVLDGKSERGSHQGVMAKAAPFPYVGIGDVVDAAGKYAEQHEGRALVIILDHITDAGNLGAVSRSAEAVGACGLVIPNKRSAHVEASTYKSSAGAIAHVPVAQVSNLVQTMSRLKEEGFWIAGATEHAHDLIWDTNLKGKIALVMGNEQEGISRLVMEHCDFLAKLPIEGEVASLNVAQAATACMYEWLRQNHAGK</sequence>
<dbReference type="GO" id="GO:0003723">
    <property type="term" value="F:RNA binding"/>
    <property type="evidence" value="ECO:0007669"/>
    <property type="project" value="InterPro"/>
</dbReference>
<reference evidence="5 7" key="1">
    <citation type="journal article" date="2018" name="Elife">
        <title>Discovery and characterization of a prevalent human gut bacterial enzyme sufficient for the inactivation of a family of plant toxins.</title>
        <authorList>
            <person name="Koppel N."/>
            <person name="Bisanz J.E."/>
            <person name="Pandelia M.E."/>
            <person name="Turnbaugh P.J."/>
            <person name="Balskus E.P."/>
        </authorList>
    </citation>
    <scope>NUCLEOTIDE SEQUENCE [LARGE SCALE GENOMIC DNA]</scope>
    <source>
        <strain evidence="5 7">DSM 16107</strain>
    </source>
</reference>
<keyword evidence="7" id="KW-1185">Reference proteome</keyword>
<dbReference type="EMBL" id="PPTT01000006">
    <property type="protein sequence ID" value="RDB70084.1"/>
    <property type="molecule type" value="Genomic_DNA"/>
</dbReference>
<dbReference type="AlphaFoldDB" id="A0A3N0IVA0"/>
<dbReference type="SUPFAM" id="SSF75217">
    <property type="entry name" value="alpha/beta knot"/>
    <property type="match status" value="1"/>
</dbReference>
<dbReference type="EMBL" id="QICC01000058">
    <property type="protein sequence ID" value="RNM40908.1"/>
    <property type="molecule type" value="Genomic_DNA"/>
</dbReference>
<dbReference type="InterPro" id="IPR004441">
    <property type="entry name" value="rRNA_MeTrfase_TrmH"/>
</dbReference>
<evidence type="ECO:0000256" key="3">
    <source>
        <dbReference type="ARBA" id="ARBA00022679"/>
    </source>
</evidence>
<dbReference type="Proteomes" id="UP000253817">
    <property type="component" value="Unassembled WGS sequence"/>
</dbReference>
<reference evidence="6" key="3">
    <citation type="journal article" date="2019" name="Microbiol. Resour. Announc.">
        <title>Draft Genome Sequences of Type Strains of Gordonibacter faecihominis, Paraeggerthella hongkongensis, Parvibacter caecicola,Slackia equolifaciens, Slackia faecicanis, and Slackia isoflavoniconvertens.</title>
        <authorList>
            <person name="Danylec N."/>
            <person name="Stoll D.A."/>
            <person name="Dotsch A."/>
            <person name="Huch M."/>
        </authorList>
    </citation>
    <scope>NUCLEOTIDE SEQUENCE</scope>
    <source>
        <strain evidence="6">DSM 16107</strain>
    </source>
</reference>
<comment type="caution">
    <text evidence="6">The sequence shown here is derived from an EMBL/GenBank/DDBJ whole genome shotgun (WGS) entry which is preliminary data.</text>
</comment>
<dbReference type="Pfam" id="PF00588">
    <property type="entry name" value="SpoU_methylase"/>
    <property type="match status" value="1"/>
</dbReference>
<dbReference type="GO" id="GO:0008173">
    <property type="term" value="F:RNA methyltransferase activity"/>
    <property type="evidence" value="ECO:0007669"/>
    <property type="project" value="InterPro"/>
</dbReference>
<dbReference type="SUPFAM" id="SSF55315">
    <property type="entry name" value="L30e-like"/>
    <property type="match status" value="1"/>
</dbReference>
<dbReference type="CDD" id="cd18103">
    <property type="entry name" value="SpoU-like_RlmB"/>
    <property type="match status" value="1"/>
</dbReference>
<accession>A0A3N0IVA0</accession>
<protein>
    <submittedName>
        <fullName evidence="6">23S rRNA (Guanosine(2251)-2'-O)-methyltransferase RlmB</fullName>
    </submittedName>
</protein>
<feature type="domain" description="RNA 2-O ribose methyltransferase substrate binding" evidence="4">
    <location>
        <begin position="4"/>
        <end position="80"/>
    </location>
</feature>
<dbReference type="SMART" id="SM00967">
    <property type="entry name" value="SpoU_sub_bind"/>
    <property type="match status" value="1"/>
</dbReference>
<dbReference type="InterPro" id="IPR001537">
    <property type="entry name" value="SpoU_MeTrfase"/>
</dbReference>
<dbReference type="Gene3D" id="3.30.1330.30">
    <property type="match status" value="1"/>
</dbReference>
<dbReference type="GO" id="GO:0005829">
    <property type="term" value="C:cytosol"/>
    <property type="evidence" value="ECO:0007669"/>
    <property type="project" value="TreeGrafter"/>
</dbReference>
<evidence type="ECO:0000313" key="6">
    <source>
        <dbReference type="EMBL" id="RNM40908.1"/>
    </source>
</evidence>
<dbReference type="InterPro" id="IPR013123">
    <property type="entry name" value="SpoU_subst-bd"/>
</dbReference>
<keyword evidence="3 6" id="KW-0808">Transferase</keyword>
<dbReference type="GO" id="GO:0032259">
    <property type="term" value="P:methylation"/>
    <property type="evidence" value="ECO:0007669"/>
    <property type="project" value="UniProtKB-KW"/>
</dbReference>